<name>A0A0H5PY12_9ZZZZ</name>
<protein>
    <submittedName>
        <fullName evidence="3">Uncharacterized protein</fullName>
    </submittedName>
</protein>
<geneLocation type="plasmid" evidence="3">
    <name>pRGRH0303</name>
</geneLocation>
<proteinExistence type="predicted"/>
<feature type="compositionally biased region" description="Basic and acidic residues" evidence="2">
    <location>
        <begin position="61"/>
        <end position="70"/>
    </location>
</feature>
<accession>A0A0H5PY12</accession>
<evidence type="ECO:0000313" key="3">
    <source>
        <dbReference type="EMBL" id="CRY94631.1"/>
    </source>
</evidence>
<sequence>MALTNAERQAAFKARKAETLEALAQQNAALLAEVAELRAEVDRLREKAHRLEIAALKAQISREPKAEKTAPAKAQIKKVSTGPRQK</sequence>
<dbReference type="EMBL" id="LN852975">
    <property type="protein sequence ID" value="CRY94631.1"/>
    <property type="molecule type" value="Genomic_DNA"/>
</dbReference>
<dbReference type="AlphaFoldDB" id="A0A0H5PY12"/>
<feature type="region of interest" description="Disordered" evidence="2">
    <location>
        <begin position="61"/>
        <end position="86"/>
    </location>
</feature>
<keyword evidence="1" id="KW-0175">Coiled coil</keyword>
<reference evidence="3" key="2">
    <citation type="submission" date="2015-07" db="EMBL/GenBank/DDBJ databases">
        <title>Plasmids, circular viruses and viroids from rat gut.</title>
        <authorList>
            <person name="Jorgensen T.J."/>
            <person name="Hansen M.A."/>
            <person name="Xu Z."/>
            <person name="Tabak M.A."/>
            <person name="Sorensen S.J."/>
            <person name="Hansen L.H."/>
        </authorList>
    </citation>
    <scope>NUCLEOTIDE SEQUENCE</scope>
    <source>
        <plasmid evidence="3">pRGRH0303</plasmid>
    </source>
</reference>
<keyword evidence="3" id="KW-0614">Plasmid</keyword>
<feature type="coiled-coil region" evidence="1">
    <location>
        <begin position="3"/>
        <end position="54"/>
    </location>
</feature>
<reference evidence="3" key="1">
    <citation type="submission" date="2015-06" db="EMBL/GenBank/DDBJ databases">
        <authorList>
            <person name="Joergensen T."/>
        </authorList>
    </citation>
    <scope>NUCLEOTIDE SEQUENCE</scope>
    <source>
        <plasmid evidence="3">pRGRH0303</plasmid>
    </source>
</reference>
<evidence type="ECO:0000256" key="2">
    <source>
        <dbReference type="SAM" id="MobiDB-lite"/>
    </source>
</evidence>
<evidence type="ECO:0000256" key="1">
    <source>
        <dbReference type="SAM" id="Coils"/>
    </source>
</evidence>
<organism evidence="3">
    <name type="scientific">uncultured prokaryote</name>
    <dbReference type="NCBI Taxonomy" id="198431"/>
    <lineage>
        <taxon>unclassified sequences</taxon>
        <taxon>environmental samples</taxon>
    </lineage>
</organism>